<dbReference type="PANTHER" id="PTHR34934">
    <property type="entry name" value="FLAVIN-DEPENDENT THYMIDYLATE SYNTHASE"/>
    <property type="match status" value="1"/>
</dbReference>
<organism evidence="1 2">
    <name type="scientific">Candidatus Sungbacteria bacterium RIFCSPHIGHO2_01_FULL_47_32</name>
    <dbReference type="NCBI Taxonomy" id="1802264"/>
    <lineage>
        <taxon>Bacteria</taxon>
        <taxon>Candidatus Sungiibacteriota</taxon>
    </lineage>
</organism>
<dbReference type="EMBL" id="MHQC01000012">
    <property type="protein sequence ID" value="OGZ95325.1"/>
    <property type="molecule type" value="Genomic_DNA"/>
</dbReference>
<name>A0A1G2K7I4_9BACT</name>
<dbReference type="PANTHER" id="PTHR34934:SF1">
    <property type="entry name" value="FLAVIN-DEPENDENT THYMIDYLATE SYNTHASE"/>
    <property type="match status" value="1"/>
</dbReference>
<dbReference type="Pfam" id="PF02511">
    <property type="entry name" value="Thy1"/>
    <property type="match status" value="2"/>
</dbReference>
<dbReference type="CDD" id="cd20175">
    <property type="entry name" value="ThyX"/>
    <property type="match status" value="1"/>
</dbReference>
<dbReference type="Proteomes" id="UP000177152">
    <property type="component" value="Unassembled WGS sequence"/>
</dbReference>
<sequence>MHSNLPLEAFEPLFEPDQYSDTDTWHLAPFFTNLDSSVFVPLIFSPELIGALCSRASRATRDLRHIYLNEFIYPFVSPTRTEKDSEESWKEKVAYGKELKWFIDFIREHPLTEVFSNPRARSFYVTWLAQYGDDSIAQMAGMHLGFASISQVAIKHPEDQRIGLAPIEKSSRYVNFGQKVKGHYVYYTDPTLESLGLKEEYERAMDGLFSRYNELIPKLSAWLAKKFSEEKPGVVEKKAFDTLRGLLPMSTLSQVAFFGNGQAFEYMITRSLGHSLGEIRWMATRSKEELAKLAPSFFRRLDETDAEKKKLLSEYQEYLAGRGRRASPFVEEFFGAKKGVVGGEMKFGPTKAEVRLIEHDPEGENKVITGMLYSAPNMRVAWSEIFERVKRMSGAEKEKIVAAYMEGRSKRFHKAGRAFENAYVRFEVVMNNGAWRDLQRHRMLTQQRQLFTCVHGFDIPPEVTEAGLEAEFKEPIMGAEEVFAKIASRDLELAQYAVTMAHRIQFMQWENTRQCFWELELRSIPEGHPDYRVVEQEKFRQLEKVYPLISKYMLVNMGEYDFARRGQEEKIQKKAEELLKNL</sequence>
<dbReference type="GO" id="GO:0050660">
    <property type="term" value="F:flavin adenine dinucleotide binding"/>
    <property type="evidence" value="ECO:0007669"/>
    <property type="project" value="InterPro"/>
</dbReference>
<dbReference type="GO" id="GO:0070402">
    <property type="term" value="F:NADPH binding"/>
    <property type="evidence" value="ECO:0007669"/>
    <property type="project" value="TreeGrafter"/>
</dbReference>
<proteinExistence type="predicted"/>
<protein>
    <recommendedName>
        <fullName evidence="3">Thymidylate synthase complementing protein ThyX</fullName>
    </recommendedName>
</protein>
<evidence type="ECO:0008006" key="3">
    <source>
        <dbReference type="Google" id="ProtNLM"/>
    </source>
</evidence>
<dbReference type="InterPro" id="IPR003669">
    <property type="entry name" value="Thymidylate_synthase_ThyX"/>
</dbReference>
<dbReference type="InterPro" id="IPR036098">
    <property type="entry name" value="Thymidylate_synthase_ThyX_sf"/>
</dbReference>
<dbReference type="Gene3D" id="3.30.1360.170">
    <property type="match status" value="2"/>
</dbReference>
<comment type="caution">
    <text evidence="1">The sequence shown here is derived from an EMBL/GenBank/DDBJ whole genome shotgun (WGS) entry which is preliminary data.</text>
</comment>
<dbReference type="GO" id="GO:0050797">
    <property type="term" value="F:thymidylate synthase (FAD) activity"/>
    <property type="evidence" value="ECO:0007669"/>
    <property type="project" value="InterPro"/>
</dbReference>
<gene>
    <name evidence="1" type="ORF">A2633_03030</name>
</gene>
<reference evidence="1 2" key="1">
    <citation type="journal article" date="2016" name="Nat. Commun.">
        <title>Thousands of microbial genomes shed light on interconnected biogeochemical processes in an aquifer system.</title>
        <authorList>
            <person name="Anantharaman K."/>
            <person name="Brown C.T."/>
            <person name="Hug L.A."/>
            <person name="Sharon I."/>
            <person name="Castelle C.J."/>
            <person name="Probst A.J."/>
            <person name="Thomas B.C."/>
            <person name="Singh A."/>
            <person name="Wilkins M.J."/>
            <person name="Karaoz U."/>
            <person name="Brodie E.L."/>
            <person name="Williams K.H."/>
            <person name="Hubbard S.S."/>
            <person name="Banfield J.F."/>
        </authorList>
    </citation>
    <scope>NUCLEOTIDE SEQUENCE [LARGE SCALE GENOMIC DNA]</scope>
</reference>
<dbReference type="GO" id="GO:0006231">
    <property type="term" value="P:dTMP biosynthetic process"/>
    <property type="evidence" value="ECO:0007669"/>
    <property type="project" value="InterPro"/>
</dbReference>
<accession>A0A1G2K7I4</accession>
<dbReference type="SUPFAM" id="SSF69796">
    <property type="entry name" value="Thymidylate synthase-complementing protein Thy1"/>
    <property type="match status" value="2"/>
</dbReference>
<evidence type="ECO:0000313" key="1">
    <source>
        <dbReference type="EMBL" id="OGZ95325.1"/>
    </source>
</evidence>
<dbReference type="GO" id="GO:0004799">
    <property type="term" value="F:thymidylate synthase activity"/>
    <property type="evidence" value="ECO:0007669"/>
    <property type="project" value="TreeGrafter"/>
</dbReference>
<dbReference type="PROSITE" id="PS51331">
    <property type="entry name" value="THYX"/>
    <property type="match status" value="2"/>
</dbReference>
<evidence type="ECO:0000313" key="2">
    <source>
        <dbReference type="Proteomes" id="UP000177152"/>
    </source>
</evidence>
<dbReference type="AlphaFoldDB" id="A0A1G2K7I4"/>